<dbReference type="InterPro" id="IPR025635">
    <property type="entry name" value="DUF4293"/>
</dbReference>
<keyword evidence="3" id="KW-1185">Reference proteome</keyword>
<accession>A0A7W6EPE3</accession>
<reference evidence="2 3" key="1">
    <citation type="submission" date="2020-08" db="EMBL/GenBank/DDBJ databases">
        <title>Genomic Encyclopedia of Type Strains, Phase IV (KMG-IV): sequencing the most valuable type-strain genomes for metagenomic binning, comparative biology and taxonomic classification.</title>
        <authorList>
            <person name="Goeker M."/>
        </authorList>
    </citation>
    <scope>NUCLEOTIDE SEQUENCE [LARGE SCALE GENOMIC DNA]</scope>
    <source>
        <strain evidence="2 3">DSM 17976</strain>
    </source>
</reference>
<dbReference type="GO" id="GO:0016740">
    <property type="term" value="F:transferase activity"/>
    <property type="evidence" value="ECO:0007669"/>
    <property type="project" value="UniProtKB-KW"/>
</dbReference>
<proteinExistence type="predicted"/>
<organism evidence="2 3">
    <name type="scientific">Runella defluvii</name>
    <dbReference type="NCBI Taxonomy" id="370973"/>
    <lineage>
        <taxon>Bacteria</taxon>
        <taxon>Pseudomonadati</taxon>
        <taxon>Bacteroidota</taxon>
        <taxon>Cytophagia</taxon>
        <taxon>Cytophagales</taxon>
        <taxon>Spirosomataceae</taxon>
        <taxon>Runella</taxon>
    </lineage>
</organism>
<feature type="transmembrane region" description="Helical" evidence="1">
    <location>
        <begin position="7"/>
        <end position="26"/>
    </location>
</feature>
<gene>
    <name evidence="2" type="ORF">FHS57_001250</name>
</gene>
<protein>
    <submittedName>
        <fullName evidence="2">Glucan phosphoethanolaminetransferase (Alkaline phosphatase superfamily)</fullName>
    </submittedName>
</protein>
<comment type="caution">
    <text evidence="2">The sequence shown here is derived from an EMBL/GenBank/DDBJ whole genome shotgun (WGS) entry which is preliminary data.</text>
</comment>
<evidence type="ECO:0000256" key="1">
    <source>
        <dbReference type="SAM" id="Phobius"/>
    </source>
</evidence>
<feature type="transmembrane region" description="Helical" evidence="1">
    <location>
        <begin position="87"/>
        <end position="107"/>
    </location>
</feature>
<dbReference type="AlphaFoldDB" id="A0A7W6EPE3"/>
<keyword evidence="1" id="KW-1133">Transmembrane helix</keyword>
<keyword evidence="1" id="KW-0472">Membrane</keyword>
<dbReference type="Pfam" id="PF14126">
    <property type="entry name" value="DUF4293"/>
    <property type="match status" value="1"/>
</dbReference>
<feature type="transmembrane region" description="Helical" evidence="1">
    <location>
        <begin position="119"/>
        <end position="139"/>
    </location>
</feature>
<evidence type="ECO:0000313" key="2">
    <source>
        <dbReference type="EMBL" id="MBB3837256.1"/>
    </source>
</evidence>
<keyword evidence="1" id="KW-0812">Transmembrane</keyword>
<dbReference type="Proteomes" id="UP000541352">
    <property type="component" value="Unassembled WGS sequence"/>
</dbReference>
<evidence type="ECO:0000313" key="3">
    <source>
        <dbReference type="Proteomes" id="UP000541352"/>
    </source>
</evidence>
<keyword evidence="2" id="KW-0808">Transferase</keyword>
<sequence>MLQRIQTLFLAVVAVGIVGLLALPVWDKTAVDGTQSVHLTALRLVHEQGTSSFITPVWYIALVGGIVAGVAIFAISQYKNRLLQSGLCAANSILMTIIMGLIMYFIFGKAKDLFEPNVTGSFGFGFYALVTSMLANVLANRFIRRDEKLVRSQDRMR</sequence>
<dbReference type="EMBL" id="JACIBY010000002">
    <property type="protein sequence ID" value="MBB3837256.1"/>
    <property type="molecule type" value="Genomic_DNA"/>
</dbReference>
<name>A0A7W6EPE3_9BACT</name>
<dbReference type="RefSeq" id="WP_028524248.1">
    <property type="nucleotide sequence ID" value="NZ_JACIBY010000002.1"/>
</dbReference>
<feature type="transmembrane region" description="Helical" evidence="1">
    <location>
        <begin position="57"/>
        <end position="75"/>
    </location>
</feature>